<name>A0A1Y0ITT0_9BACL</name>
<dbReference type="GO" id="GO:0016987">
    <property type="term" value="F:sigma factor activity"/>
    <property type="evidence" value="ECO:0007669"/>
    <property type="project" value="UniProtKB-KW"/>
</dbReference>
<evidence type="ECO:0000313" key="10">
    <source>
        <dbReference type="Proteomes" id="UP000195437"/>
    </source>
</evidence>
<keyword evidence="10" id="KW-1185">Reference proteome</keyword>
<feature type="domain" description="RNA polymerase sigma-70 region 2" evidence="7">
    <location>
        <begin position="2"/>
        <end position="64"/>
    </location>
</feature>
<dbReference type="PANTHER" id="PTHR43133">
    <property type="entry name" value="RNA POLYMERASE ECF-TYPE SIGMA FACTO"/>
    <property type="match status" value="1"/>
</dbReference>
<accession>A0A1Y0ITT0</accession>
<dbReference type="InterPro" id="IPR036388">
    <property type="entry name" value="WH-like_DNA-bd_sf"/>
</dbReference>
<dbReference type="InterPro" id="IPR007627">
    <property type="entry name" value="RNA_pol_sigma70_r2"/>
</dbReference>
<keyword evidence="2 6" id="KW-0805">Transcription regulation</keyword>
<dbReference type="GO" id="GO:0006950">
    <property type="term" value="P:response to stress"/>
    <property type="evidence" value="ECO:0007669"/>
    <property type="project" value="UniProtKB-ARBA"/>
</dbReference>
<gene>
    <name evidence="9" type="ORF">CBW65_09185</name>
</gene>
<dbReference type="CDD" id="cd06171">
    <property type="entry name" value="Sigma70_r4"/>
    <property type="match status" value="1"/>
</dbReference>
<dbReference type="Gene3D" id="1.10.10.10">
    <property type="entry name" value="Winged helix-like DNA-binding domain superfamily/Winged helix DNA-binding domain"/>
    <property type="match status" value="1"/>
</dbReference>
<dbReference type="EMBL" id="CP021434">
    <property type="protein sequence ID" value="ARU63847.1"/>
    <property type="molecule type" value="Genomic_DNA"/>
</dbReference>
<protein>
    <recommendedName>
        <fullName evidence="6">RNA polymerase sigma factor</fullName>
    </recommendedName>
</protein>
<evidence type="ECO:0000256" key="6">
    <source>
        <dbReference type="RuleBase" id="RU000716"/>
    </source>
</evidence>
<comment type="similarity">
    <text evidence="1 6">Belongs to the sigma-70 factor family. ECF subfamily.</text>
</comment>
<dbReference type="InterPro" id="IPR013324">
    <property type="entry name" value="RNA_pol_sigma_r3/r4-like"/>
</dbReference>
<dbReference type="PANTHER" id="PTHR43133:SF46">
    <property type="entry name" value="RNA POLYMERASE SIGMA-70 FACTOR ECF SUBFAMILY"/>
    <property type="match status" value="1"/>
</dbReference>
<reference evidence="10" key="1">
    <citation type="submission" date="2017-05" db="EMBL/GenBank/DDBJ databases">
        <authorList>
            <person name="Sung H."/>
        </authorList>
    </citation>
    <scope>NUCLEOTIDE SEQUENCE [LARGE SCALE GENOMIC DNA]</scope>
    <source>
        <strain evidence="10">AR23208</strain>
    </source>
</reference>
<dbReference type="Pfam" id="PF08281">
    <property type="entry name" value="Sigma70_r4_2"/>
    <property type="match status" value="1"/>
</dbReference>
<dbReference type="InterPro" id="IPR013249">
    <property type="entry name" value="RNA_pol_sigma70_r4_t2"/>
</dbReference>
<evidence type="ECO:0000313" key="9">
    <source>
        <dbReference type="EMBL" id="ARU63847.1"/>
    </source>
</evidence>
<dbReference type="InterPro" id="IPR000838">
    <property type="entry name" value="RNA_pol_sigma70_ECF_CS"/>
</dbReference>
<keyword evidence="4 6" id="KW-0238">DNA-binding</keyword>
<evidence type="ECO:0000256" key="1">
    <source>
        <dbReference type="ARBA" id="ARBA00010641"/>
    </source>
</evidence>
<evidence type="ECO:0000256" key="5">
    <source>
        <dbReference type="ARBA" id="ARBA00023163"/>
    </source>
</evidence>
<keyword evidence="5 6" id="KW-0804">Transcription</keyword>
<evidence type="ECO:0000256" key="3">
    <source>
        <dbReference type="ARBA" id="ARBA00023082"/>
    </source>
</evidence>
<dbReference type="Proteomes" id="UP000195437">
    <property type="component" value="Chromosome"/>
</dbReference>
<dbReference type="PROSITE" id="PS01063">
    <property type="entry name" value="SIGMA70_ECF"/>
    <property type="match status" value="1"/>
</dbReference>
<evidence type="ECO:0000256" key="4">
    <source>
        <dbReference type="ARBA" id="ARBA00023125"/>
    </source>
</evidence>
<evidence type="ECO:0000259" key="8">
    <source>
        <dbReference type="Pfam" id="PF08281"/>
    </source>
</evidence>
<dbReference type="Pfam" id="PF04542">
    <property type="entry name" value="Sigma70_r2"/>
    <property type="match status" value="1"/>
</dbReference>
<dbReference type="OrthoDB" id="9794508at2"/>
<organism evidence="9 10">
    <name type="scientific">Tumebacillus avium</name>
    <dbReference type="NCBI Taxonomy" id="1903704"/>
    <lineage>
        <taxon>Bacteria</taxon>
        <taxon>Bacillati</taxon>
        <taxon>Bacillota</taxon>
        <taxon>Bacilli</taxon>
        <taxon>Bacillales</taxon>
        <taxon>Alicyclobacillaceae</taxon>
        <taxon>Tumebacillus</taxon>
    </lineage>
</organism>
<proteinExistence type="inferred from homology"/>
<dbReference type="SUPFAM" id="SSF88659">
    <property type="entry name" value="Sigma3 and sigma4 domains of RNA polymerase sigma factors"/>
    <property type="match status" value="1"/>
</dbReference>
<sequence length="156" mass="18104">MAQYGQDVWNLAYTLTRRVDLADDVTQDVFLSIYQKLDTFRGDASLRTWLLRITRNKAYDCRRSYYLRKVTLVDLFIERGQHPSAEQEALGNLVTDDAWAAVLKLPVKYREVLILHAHYNMTNAEIAVVLDLLEATVKTRLHRARKKAYELMKGDA</sequence>
<dbReference type="KEGG" id="tum:CBW65_09185"/>
<dbReference type="AlphaFoldDB" id="A0A1Y0ITT0"/>
<evidence type="ECO:0000259" key="7">
    <source>
        <dbReference type="Pfam" id="PF04542"/>
    </source>
</evidence>
<dbReference type="GO" id="GO:0003677">
    <property type="term" value="F:DNA binding"/>
    <property type="evidence" value="ECO:0007669"/>
    <property type="project" value="UniProtKB-KW"/>
</dbReference>
<evidence type="ECO:0000256" key="2">
    <source>
        <dbReference type="ARBA" id="ARBA00023015"/>
    </source>
</evidence>
<dbReference type="InterPro" id="IPR014284">
    <property type="entry name" value="RNA_pol_sigma-70_dom"/>
</dbReference>
<keyword evidence="3 6" id="KW-0731">Sigma factor</keyword>
<dbReference type="GO" id="GO:0006352">
    <property type="term" value="P:DNA-templated transcription initiation"/>
    <property type="evidence" value="ECO:0007669"/>
    <property type="project" value="InterPro"/>
</dbReference>
<dbReference type="InterPro" id="IPR039425">
    <property type="entry name" value="RNA_pol_sigma-70-like"/>
</dbReference>
<dbReference type="NCBIfam" id="TIGR02937">
    <property type="entry name" value="sigma70-ECF"/>
    <property type="match status" value="1"/>
</dbReference>
<dbReference type="Gene3D" id="1.10.1740.10">
    <property type="match status" value="1"/>
</dbReference>
<feature type="domain" description="RNA polymerase sigma factor 70 region 4 type 2" evidence="8">
    <location>
        <begin position="99"/>
        <end position="147"/>
    </location>
</feature>
<dbReference type="SUPFAM" id="SSF88946">
    <property type="entry name" value="Sigma2 domain of RNA polymerase sigma factors"/>
    <property type="match status" value="1"/>
</dbReference>
<dbReference type="InterPro" id="IPR013325">
    <property type="entry name" value="RNA_pol_sigma_r2"/>
</dbReference>